<accession>A0A915LSB7</accession>
<dbReference type="Pfam" id="PF04756">
    <property type="entry name" value="OST3_OST6"/>
    <property type="match status" value="2"/>
</dbReference>
<feature type="compositionally biased region" description="Acidic residues" evidence="13">
    <location>
        <begin position="1803"/>
        <end position="1815"/>
    </location>
</feature>
<dbReference type="Pfam" id="PF25756">
    <property type="entry name" value="TPR_INTS8"/>
    <property type="match status" value="1"/>
</dbReference>
<feature type="compositionally biased region" description="Low complexity" evidence="13">
    <location>
        <begin position="1420"/>
        <end position="1431"/>
    </location>
</feature>
<keyword evidence="12 14" id="KW-0472">Membrane</keyword>
<feature type="region of interest" description="Disordered" evidence="13">
    <location>
        <begin position="1404"/>
        <end position="1431"/>
    </location>
</feature>
<dbReference type="WBParaSite" id="scaffold171_cov203.g412">
    <property type="protein sequence ID" value="scaffold171_cov203.g412"/>
    <property type="gene ID" value="scaffold171_cov203.g412"/>
</dbReference>
<keyword evidence="9" id="KW-0732">Signal</keyword>
<evidence type="ECO:0000256" key="4">
    <source>
        <dbReference type="ARBA" id="ARBA00006524"/>
    </source>
</evidence>
<feature type="transmembrane region" description="Helical" evidence="14">
    <location>
        <begin position="519"/>
        <end position="538"/>
    </location>
</feature>
<evidence type="ECO:0000256" key="14">
    <source>
        <dbReference type="SAM" id="Phobius"/>
    </source>
</evidence>
<evidence type="ECO:0000256" key="12">
    <source>
        <dbReference type="ARBA" id="ARBA00023136"/>
    </source>
</evidence>
<name>A0A915LSB7_MELJA</name>
<evidence type="ECO:0000256" key="13">
    <source>
        <dbReference type="SAM" id="MobiDB-lite"/>
    </source>
</evidence>
<evidence type="ECO:0000313" key="16">
    <source>
        <dbReference type="Proteomes" id="UP000887561"/>
    </source>
</evidence>
<keyword evidence="10" id="KW-0256">Endoplasmic reticulum</keyword>
<comment type="function">
    <text evidence="2">Subunit of the oligosaccharyl transferase (OST) complex that catalyzes the initial transfer of a defined glycan (Glc(3)Man(9)GlcNAc(2) in eukaryotes) from the lipid carrier dolichol-pyrophosphate to an asparagine residue within an Asn-X-Ser/Thr consensus motif in nascent polypeptide chains, the first step in protein N-glycosylation. N-glycosylation occurs cotranslationally and the complex associates with the Sec61 complex at the channel-forming translocon complex that mediates protein translocation across the endoplasmic reticulum (ER). All subunits are required for a maximal enzyme activity.</text>
</comment>
<evidence type="ECO:0000256" key="5">
    <source>
        <dbReference type="ARBA" id="ARBA00009561"/>
    </source>
</evidence>
<evidence type="ECO:0000256" key="9">
    <source>
        <dbReference type="ARBA" id="ARBA00022729"/>
    </source>
</evidence>
<feature type="domain" description="SET" evidence="15">
    <location>
        <begin position="58"/>
        <end position="259"/>
    </location>
</feature>
<dbReference type="GO" id="GO:0006364">
    <property type="term" value="P:rRNA processing"/>
    <property type="evidence" value="ECO:0007669"/>
    <property type="project" value="UniProtKB-KW"/>
</dbReference>
<feature type="transmembrane region" description="Helical" evidence="14">
    <location>
        <begin position="550"/>
        <end position="569"/>
    </location>
</feature>
<dbReference type="InterPro" id="IPR001214">
    <property type="entry name" value="SET_dom"/>
</dbReference>
<dbReference type="InterPro" id="IPR021149">
    <property type="entry name" value="OligosaccharylTrfase_OST3/OST6"/>
</dbReference>
<comment type="similarity">
    <text evidence="5">Belongs to the OST3/OST6 family.</text>
</comment>
<keyword evidence="8 14" id="KW-0812">Transmembrane</keyword>
<protein>
    <recommendedName>
        <fullName evidence="6">Pre-rRNA-processing protein TSR2 homolog</fullName>
    </recommendedName>
</protein>
<evidence type="ECO:0000256" key="11">
    <source>
        <dbReference type="ARBA" id="ARBA00022989"/>
    </source>
</evidence>
<dbReference type="InterPro" id="IPR019398">
    <property type="entry name" value="Pre-rRNA_process_TSR2"/>
</dbReference>
<feature type="transmembrane region" description="Helical" evidence="14">
    <location>
        <begin position="600"/>
        <end position="619"/>
    </location>
</feature>
<dbReference type="InterPro" id="IPR046341">
    <property type="entry name" value="SET_dom_sf"/>
</dbReference>
<dbReference type="PROSITE" id="PS50280">
    <property type="entry name" value="SET"/>
    <property type="match status" value="1"/>
</dbReference>
<feature type="transmembrane region" description="Helical" evidence="14">
    <location>
        <begin position="631"/>
        <end position="650"/>
    </location>
</feature>
<feature type="region of interest" description="Disordered" evidence="13">
    <location>
        <begin position="29"/>
        <end position="51"/>
    </location>
</feature>
<organism evidence="16 17">
    <name type="scientific">Meloidogyne javanica</name>
    <name type="common">Root-knot nematode worm</name>
    <dbReference type="NCBI Taxonomy" id="6303"/>
    <lineage>
        <taxon>Eukaryota</taxon>
        <taxon>Metazoa</taxon>
        <taxon>Ecdysozoa</taxon>
        <taxon>Nematoda</taxon>
        <taxon>Chromadorea</taxon>
        <taxon>Rhabditida</taxon>
        <taxon>Tylenchina</taxon>
        <taxon>Tylenchomorpha</taxon>
        <taxon>Tylenchoidea</taxon>
        <taxon>Meloidogynidae</taxon>
        <taxon>Meloidogyninae</taxon>
        <taxon>Meloidogyne</taxon>
        <taxon>Meloidogyne incognita group</taxon>
    </lineage>
</organism>
<dbReference type="PANTHER" id="PTHR12692">
    <property type="entry name" value="DOLICHYL-DIPHOSPHOOLIGOSACCHARIDE--PROTEIN GLYCOSYLTRANSFERASE-RELATED"/>
    <property type="match status" value="1"/>
</dbReference>
<dbReference type="GO" id="GO:0018279">
    <property type="term" value="P:protein N-linked glycosylation via asparagine"/>
    <property type="evidence" value="ECO:0007669"/>
    <property type="project" value="TreeGrafter"/>
</dbReference>
<comment type="similarity">
    <text evidence="4">Belongs to the TSR2 family.</text>
</comment>
<dbReference type="InterPro" id="IPR057980">
    <property type="entry name" value="TPR_INTS8"/>
</dbReference>
<dbReference type="GO" id="GO:0008250">
    <property type="term" value="C:oligosaccharyltransferase complex"/>
    <property type="evidence" value="ECO:0007669"/>
    <property type="project" value="TreeGrafter"/>
</dbReference>
<evidence type="ECO:0000256" key="8">
    <source>
        <dbReference type="ARBA" id="ARBA00022692"/>
    </source>
</evidence>
<dbReference type="Gene3D" id="3.40.30.10">
    <property type="entry name" value="Glutaredoxin"/>
    <property type="match status" value="1"/>
</dbReference>
<evidence type="ECO:0000256" key="2">
    <source>
        <dbReference type="ARBA" id="ARBA00002791"/>
    </source>
</evidence>
<sequence>SSRLILLEDLPEEELPRFGSVFADDIESSDRFDRDPAVSAQNSPSKEGDDRASLTLPGFLYIHNSPIPNAGKGVFAKVDIPVGIVFGPYEGILLQDPKKSSQDGYSWELRVGNGKPSFYIDGKDPRYSNWMRYINSPRHESEQNLLAFQYRGSVFYRVYRPVDKNSELLGSILFEYGGILSEDKDGIEDDDYIYLFDYKDKKYIINAHEKGNLARFANHSCAANCYTQVSEIDETNVPHLIIIAARDIYPGEEITLNYGHYWWNVKNINSNLICSCESFRCQYSSFPNQNGFVNGENHLTTENGEGPSEIRSSQSARKFAVRNTQCARKIAVPFSIPRNCARKAVTVPFSIPRNCARKVCYDDSDEITIISDSEEEEDVDKEGVVENEVEKEEIVGKEEVVANSEKVRNLQDSIMKRPVMSLNLEMWKTYIQSSPRNYSMIVMLTVFSTNMNCPICKPAYEEFLIMANSYRYTFLNNKALYFGVDSMDFQRMGIDAEAMAKFVQDRTDIHIRILRPPSYAAPVVILLLVMLVLGLLYMRRNNLEFLFNRTFWACAIVFAFMSGQMWNHIRGPPFMMTHPHGRETSFIHGSTQYQLIAETYIVFGLYLAITAGVIVLNDAASSKTDPGRRKFMSCIGLGMVVVFFNMDIQLNFLKFQPLKNWLDYFLNRQELWELLNQTSDFNFVITLCDQFVEQAFVTEKELAQVGKIYLDQEDKICLRYKANDLWLCAMSCFACCNWDLGLLMKNLNVQKIQSLLDQLVKWTLLQEEIVQDPFDYFCSVTSSEKFDTKRIFSVWLYARWILLVDSEARFPSIPAKPTVSNPYNYLDQSLLQAEKLAQTILEVQKKMPQAIKLLDQMWNLYSGIYVPKKECFYPNLEVITEGSNLQDIGEFSKPDIQKYSWFFKVDIFQLRTAFDLFNAHFCAKHFSKAKTLFEFITKAWQRLKNNPESIDKENKYFLPSEQDINGFACALGFDIPKENSSSCQSGDINLFMQFSLVRPRHKIPVNILVELLSMGICRVSKIYLDKELRQSEELRLELIKSFQSHLSSLNGLNSKIKFIQRARLLGSLYFLCSHCFGFADTLVIHGKLSEDQKIRNLAQSSTVDMTPTIPSDLQLQEFTKSENALWNVVTSFDINVLRNSFAQLDPSIRIENKRMVFSPVSADPILNAINASGDRFFIRSQIMLWKLEQLALQGNMKKWTEFVNKFSEDCKVIEENKELQMLLLCDSMRIGLTNWNTDFCRPSFPHEFVKNAAELKQQLNGVLTRAIQDNKSTFQIFSKELTCYLLNNREWSFTSQRIKNQPLLTTPFTNIAVIFSFFFTKLYVEKKRDEAFKTAREVIWKVLTPTFDAVKFGQEPRQCMIGKEALISLIEGLKDLEVLNIFIGFVSFLYNFVLTTYQKPLKSSINSTGESDAVDNATGTTDESTSQQQHTETTLLRAVGRNVYLDNVELWQSISTLETYKTYDIDVDYVEKVLDLLAEQAFLVGPVYLPWLCFRADYAFARERYEEATLLYLETIIALDRGLNHQTSSQEIGGSSTTTKQLRKKMDIDLIYSKLAVSLYFLRMPTLAAIVGQMHTDIKPHLNLVEYLLKNTAATIDSGPAYFPLIADIHLMERMAVIYEQPPLELPLYTQALCQPSRAINVNNSQEVLDRESVINLTNGTDLLEQYFSDKSLDGVKKIVRLILNSWPCYQFAIKNQLGGSQTAIKDNWFSDVLSEHIFKHSDLYTYELSEWIEEILYNEFDTISEDNTLDSTADLLIKMSNWLLGRGKTNVEEAKTKFRGNVEKLLAMNSKKDVVKNVEPSDSSESEDSEDQED</sequence>
<comment type="subcellular location">
    <subcellularLocation>
        <location evidence="3">Endoplasmic reticulum membrane</location>
        <topology evidence="3">Multi-pass membrane protein</topology>
    </subcellularLocation>
</comment>
<proteinExistence type="inferred from homology"/>
<evidence type="ECO:0000256" key="7">
    <source>
        <dbReference type="ARBA" id="ARBA00022552"/>
    </source>
</evidence>
<keyword evidence="11 14" id="KW-1133">Transmembrane helix</keyword>
<dbReference type="Proteomes" id="UP000887561">
    <property type="component" value="Unplaced"/>
</dbReference>
<feature type="region of interest" description="Disordered" evidence="13">
    <location>
        <begin position="1794"/>
        <end position="1815"/>
    </location>
</feature>
<evidence type="ECO:0000256" key="3">
    <source>
        <dbReference type="ARBA" id="ARBA00004477"/>
    </source>
</evidence>
<evidence type="ECO:0000256" key="6">
    <source>
        <dbReference type="ARBA" id="ARBA00017551"/>
    </source>
</evidence>
<dbReference type="Pfam" id="PF21549">
    <property type="entry name" value="PRDM2_PR"/>
    <property type="match status" value="1"/>
</dbReference>
<evidence type="ECO:0000313" key="17">
    <source>
        <dbReference type="WBParaSite" id="scaffold171_cov203.g412"/>
    </source>
</evidence>
<dbReference type="PANTHER" id="PTHR12692:SF0">
    <property type="entry name" value="GH11935P"/>
    <property type="match status" value="1"/>
</dbReference>
<evidence type="ECO:0000256" key="1">
    <source>
        <dbReference type="ARBA" id="ARBA00002210"/>
    </source>
</evidence>
<dbReference type="SMART" id="SM00317">
    <property type="entry name" value="SET"/>
    <property type="match status" value="1"/>
</dbReference>
<dbReference type="Pfam" id="PF10273">
    <property type="entry name" value="WGG"/>
    <property type="match status" value="1"/>
</dbReference>
<dbReference type="Gene3D" id="2.170.270.10">
    <property type="entry name" value="SET domain"/>
    <property type="match status" value="2"/>
</dbReference>
<keyword evidence="16" id="KW-1185">Reference proteome</keyword>
<evidence type="ECO:0000259" key="15">
    <source>
        <dbReference type="PROSITE" id="PS50280"/>
    </source>
</evidence>
<keyword evidence="7" id="KW-0698">rRNA processing</keyword>
<comment type="function">
    <text evidence="1">May be involved in 20S pre-rRNA processing.</text>
</comment>
<reference evidence="17" key="1">
    <citation type="submission" date="2022-11" db="UniProtKB">
        <authorList>
            <consortium name="WormBaseParasite"/>
        </authorList>
    </citation>
    <scope>IDENTIFICATION</scope>
</reference>
<dbReference type="SUPFAM" id="SSF82199">
    <property type="entry name" value="SET domain"/>
    <property type="match status" value="2"/>
</dbReference>
<evidence type="ECO:0000256" key="10">
    <source>
        <dbReference type="ARBA" id="ARBA00022824"/>
    </source>
</evidence>